<organism evidence="7 8">
    <name type="scientific">Azonexus hydrophilus</name>
    <dbReference type="NCBI Taxonomy" id="418702"/>
    <lineage>
        <taxon>Bacteria</taxon>
        <taxon>Pseudomonadati</taxon>
        <taxon>Pseudomonadota</taxon>
        <taxon>Betaproteobacteria</taxon>
        <taxon>Rhodocyclales</taxon>
        <taxon>Azonexaceae</taxon>
        <taxon>Azonexus</taxon>
    </lineage>
</organism>
<dbReference type="PROSITE" id="PS51332">
    <property type="entry name" value="B12_BINDING"/>
    <property type="match status" value="1"/>
</dbReference>
<evidence type="ECO:0000256" key="3">
    <source>
        <dbReference type="ARBA" id="ARBA00023125"/>
    </source>
</evidence>
<keyword evidence="8" id="KW-1185">Reference proteome</keyword>
<dbReference type="PANTHER" id="PTHR30204">
    <property type="entry name" value="REDOX-CYCLING DRUG-SENSING TRANSCRIPTIONAL ACTIVATOR SOXR"/>
    <property type="match status" value="1"/>
</dbReference>
<keyword evidence="2" id="KW-0805">Transcription regulation</keyword>
<dbReference type="PROSITE" id="PS50937">
    <property type="entry name" value="HTH_MERR_2"/>
    <property type="match status" value="1"/>
</dbReference>
<evidence type="ECO:0000313" key="8">
    <source>
        <dbReference type="Proteomes" id="UP001479520"/>
    </source>
</evidence>
<dbReference type="SUPFAM" id="SSF46955">
    <property type="entry name" value="Putative DNA-binding domain"/>
    <property type="match status" value="1"/>
</dbReference>
<dbReference type="InterPro" id="IPR000551">
    <property type="entry name" value="MerR-type_HTH_dom"/>
</dbReference>
<evidence type="ECO:0000259" key="5">
    <source>
        <dbReference type="PROSITE" id="PS50937"/>
    </source>
</evidence>
<dbReference type="Gene3D" id="3.40.50.280">
    <property type="entry name" value="Cobalamin-binding domain"/>
    <property type="match status" value="1"/>
</dbReference>
<dbReference type="CDD" id="cd01104">
    <property type="entry name" value="HTH_MlrA-CarA"/>
    <property type="match status" value="1"/>
</dbReference>
<evidence type="ECO:0000256" key="4">
    <source>
        <dbReference type="ARBA" id="ARBA00023163"/>
    </source>
</evidence>
<name>A0ABZ2XJ75_9RHOO</name>
<dbReference type="InterPro" id="IPR003759">
    <property type="entry name" value="Cbl-bd_cap"/>
</dbReference>
<dbReference type="InterPro" id="IPR009061">
    <property type="entry name" value="DNA-bd_dom_put_sf"/>
</dbReference>
<evidence type="ECO:0000256" key="2">
    <source>
        <dbReference type="ARBA" id="ARBA00023015"/>
    </source>
</evidence>
<proteinExistence type="predicted"/>
<dbReference type="SMART" id="SM00422">
    <property type="entry name" value="HTH_MERR"/>
    <property type="match status" value="1"/>
</dbReference>
<dbReference type="PANTHER" id="PTHR30204:SF69">
    <property type="entry name" value="MERR-FAMILY TRANSCRIPTIONAL REGULATOR"/>
    <property type="match status" value="1"/>
</dbReference>
<dbReference type="RefSeq" id="WP_281983750.1">
    <property type="nucleotide sequence ID" value="NZ_CALFBA010000081.1"/>
</dbReference>
<protein>
    <submittedName>
        <fullName evidence="7">MerR family transcriptional regulator</fullName>
    </submittedName>
</protein>
<dbReference type="CDD" id="cd02065">
    <property type="entry name" value="B12-binding_like"/>
    <property type="match status" value="1"/>
</dbReference>
<keyword evidence="3" id="KW-0238">DNA-binding</keyword>
<dbReference type="InterPro" id="IPR036594">
    <property type="entry name" value="Meth_synthase_dom"/>
</dbReference>
<gene>
    <name evidence="7" type="ORF">AADV58_15935</name>
</gene>
<dbReference type="Pfam" id="PF13411">
    <property type="entry name" value="MerR_1"/>
    <property type="match status" value="1"/>
</dbReference>
<sequence>MNSPNFNIAAVERETGLSKDVLRVWERRYGFPSPERDSTGERQYSAEQVDRLCQIKRLMDRGHRPGKLIALPTEELAVLAPRHANVAGEPAANADADDLAALIELIRRHDATGFTQAMQQRVARQGLQRFVQDTIAPLSWQIGQAWESGRIEVFEEHLFTELSKRLLRQNIAALPAGRGHPRILLTTVPEEQHVLGLLMAEALFCLEGAECIPLGTQMPLMEIVRASEAHAADIVALSFSSAFPARQVAPLLQQLRALLPSEICLWAGGAGVQRTAAIPGVSLLLSLDDALQALHSRQQMGV</sequence>
<dbReference type="InterPro" id="IPR006158">
    <property type="entry name" value="Cobalamin-bd"/>
</dbReference>
<feature type="domain" description="B12-binding" evidence="6">
    <location>
        <begin position="180"/>
        <end position="302"/>
    </location>
</feature>
<accession>A0ABZ2XJ75</accession>
<evidence type="ECO:0000313" key="7">
    <source>
        <dbReference type="EMBL" id="WZJ21420.1"/>
    </source>
</evidence>
<dbReference type="InterPro" id="IPR047057">
    <property type="entry name" value="MerR_fam"/>
</dbReference>
<keyword evidence="4" id="KW-0804">Transcription</keyword>
<dbReference type="SUPFAM" id="SSF52242">
    <property type="entry name" value="Cobalamin (vitamin B12)-binding domain"/>
    <property type="match status" value="1"/>
</dbReference>
<evidence type="ECO:0000259" key="6">
    <source>
        <dbReference type="PROSITE" id="PS51332"/>
    </source>
</evidence>
<dbReference type="Gene3D" id="1.10.1660.10">
    <property type="match status" value="1"/>
</dbReference>
<dbReference type="Proteomes" id="UP001479520">
    <property type="component" value="Chromosome"/>
</dbReference>
<dbReference type="Pfam" id="PF02607">
    <property type="entry name" value="B12-binding_2"/>
    <property type="match status" value="1"/>
</dbReference>
<dbReference type="Gene3D" id="1.10.1240.10">
    <property type="entry name" value="Methionine synthase domain"/>
    <property type="match status" value="1"/>
</dbReference>
<reference evidence="7 8" key="1">
    <citation type="submission" date="2024-04" db="EMBL/GenBank/DDBJ databases">
        <title>Dissimilatory iodate-reducing microorganisms contribute to the enrichment of iodine in groundwater.</title>
        <authorList>
            <person name="Jiang Z."/>
        </authorList>
    </citation>
    <scope>NUCLEOTIDE SEQUENCE [LARGE SCALE GENOMIC DNA]</scope>
    <source>
        <strain evidence="7 8">NCP973</strain>
    </source>
</reference>
<feature type="domain" description="HTH merR-type" evidence="5">
    <location>
        <begin position="5"/>
        <end position="58"/>
    </location>
</feature>
<evidence type="ECO:0000256" key="1">
    <source>
        <dbReference type="ARBA" id="ARBA00022491"/>
    </source>
</evidence>
<keyword evidence="1" id="KW-0678">Repressor</keyword>
<dbReference type="EMBL" id="CP151406">
    <property type="protein sequence ID" value="WZJ21420.1"/>
    <property type="molecule type" value="Genomic_DNA"/>
</dbReference>
<dbReference type="InterPro" id="IPR036724">
    <property type="entry name" value="Cobalamin-bd_sf"/>
</dbReference>